<evidence type="ECO:0000313" key="1">
    <source>
        <dbReference type="EMBL" id="MFD1549677.1"/>
    </source>
</evidence>
<organism evidence="1 2">
    <name type="scientific">Levilactobacillus fuyuanensis</name>
    <dbReference type="NCBI Taxonomy" id="2486022"/>
    <lineage>
        <taxon>Bacteria</taxon>
        <taxon>Bacillati</taxon>
        <taxon>Bacillota</taxon>
        <taxon>Bacilli</taxon>
        <taxon>Lactobacillales</taxon>
        <taxon>Lactobacillaceae</taxon>
        <taxon>Levilactobacillus</taxon>
    </lineage>
</organism>
<protein>
    <submittedName>
        <fullName evidence="1">Uncharacterized protein</fullName>
    </submittedName>
</protein>
<dbReference type="EMBL" id="JBHTOM010000010">
    <property type="protein sequence ID" value="MFD1549677.1"/>
    <property type="molecule type" value="Genomic_DNA"/>
</dbReference>
<gene>
    <name evidence="1" type="ORF">ACFQ5T_08180</name>
</gene>
<sequence length="65" mass="7288">MTNKIVSLEYSSGAKGLDAGIYTFEVDGKNVLKIDFPDSNGFMAVHEKDDKTVYIKADYMKFTTE</sequence>
<reference evidence="2" key="1">
    <citation type="journal article" date="2019" name="Int. J. Syst. Evol. Microbiol.">
        <title>The Global Catalogue of Microorganisms (GCM) 10K type strain sequencing project: providing services to taxonomists for standard genome sequencing and annotation.</title>
        <authorList>
            <consortium name="The Broad Institute Genomics Platform"/>
            <consortium name="The Broad Institute Genome Sequencing Center for Infectious Disease"/>
            <person name="Wu L."/>
            <person name="Ma J."/>
        </authorList>
    </citation>
    <scope>NUCLEOTIDE SEQUENCE [LARGE SCALE GENOMIC DNA]</scope>
    <source>
        <strain evidence="2">CCM 8906</strain>
    </source>
</reference>
<dbReference type="RefSeq" id="WP_125701351.1">
    <property type="nucleotide sequence ID" value="NZ_JBHTOM010000010.1"/>
</dbReference>
<accession>A0ABW4H4F8</accession>
<name>A0ABW4H4F8_9LACO</name>
<comment type="caution">
    <text evidence="1">The sequence shown here is derived from an EMBL/GenBank/DDBJ whole genome shotgun (WGS) entry which is preliminary data.</text>
</comment>
<keyword evidence="2" id="KW-1185">Reference proteome</keyword>
<evidence type="ECO:0000313" key="2">
    <source>
        <dbReference type="Proteomes" id="UP001597195"/>
    </source>
</evidence>
<dbReference type="Proteomes" id="UP001597195">
    <property type="component" value="Unassembled WGS sequence"/>
</dbReference>
<proteinExistence type="predicted"/>